<evidence type="ECO:0000313" key="3">
    <source>
        <dbReference type="EMBL" id="MDI2091104.1"/>
    </source>
</evidence>
<dbReference type="Gene3D" id="3.90.550.60">
    <property type="match status" value="1"/>
</dbReference>
<sequence length="585" mass="68177">MYTIQNLVFPKTSINAPKGLYYMTENGIAYPDKDEVSLIIPKNTITSLGTYFNYFSLRTWHSYCDLKDLSFKIEGSGEFILTLYISKLEVASEVILEEHISLNQSEAHVKIPYEKLDNGILFFKITTKTDCTIQSGCFYTKSKPLNDVKLGIVITHFNRKQYVLPAIERIRSQLLSHSEFKDHIELIVVDNSKNITAEESKGVTVIPNENYGGSGGFTRGLLHLKDNGFTHCLFMDDDASCEIESIIKTFRLLQYSKTPKLAISGSMLYEEHPEILHEKGAVFKELVFRPLYHGLNMMDFHHLQITDLGFEKPDYGAWWLFAFNISDVKNYPFPFFVKGDDMLFSFMNDFNIITVNGIAVWGENFSYKDGPFAKYLSIRANYVICLLATHTPLKKYIKNYLNLIKLALFSFNYDSARATSLGLKDVMEGPDFWSRNMSFASISKRVSHLTFEEKMKKLDMSGLGLKFLPFHESKLNRVIRMLTLNSFLLPKFLIKSDIVYNNKAFHGVFRQLFRAKQVVYYSNRYDTGYIARYDRKRFFEELAYSFKIMYQFIRCFHVLKKQYRKVAPKFMTEQFWRNVYKDTKK</sequence>
<dbReference type="InterPro" id="IPR029044">
    <property type="entry name" value="Nucleotide-diphossugar_trans"/>
</dbReference>
<keyword evidence="3" id="KW-0808">Transferase</keyword>
<dbReference type="Proteomes" id="UP001431634">
    <property type="component" value="Unassembled WGS sequence"/>
</dbReference>
<dbReference type="Pfam" id="PF00535">
    <property type="entry name" value="Glycos_transf_2"/>
    <property type="match status" value="1"/>
</dbReference>
<gene>
    <name evidence="3" type="ORF">QJV27_06945</name>
</gene>
<keyword evidence="4" id="KW-1185">Reference proteome</keyword>
<reference evidence="3" key="1">
    <citation type="submission" date="2023-05" db="EMBL/GenBank/DDBJ databases">
        <title>Whole genome sequence of Commensalibacter sp.</title>
        <authorList>
            <person name="Charoenyingcharoen P."/>
            <person name="Yukphan P."/>
        </authorList>
    </citation>
    <scope>NUCLEOTIDE SEQUENCE</scope>
    <source>
        <strain evidence="3">TBRC 16381</strain>
    </source>
</reference>
<evidence type="ECO:0000259" key="1">
    <source>
        <dbReference type="Pfam" id="PF00535"/>
    </source>
</evidence>
<dbReference type="SUPFAM" id="SSF53448">
    <property type="entry name" value="Nucleotide-diphospho-sugar transferases"/>
    <property type="match status" value="1"/>
</dbReference>
<dbReference type="GO" id="GO:0016757">
    <property type="term" value="F:glycosyltransferase activity"/>
    <property type="evidence" value="ECO:0007669"/>
    <property type="project" value="UniProtKB-KW"/>
</dbReference>
<proteinExistence type="predicted"/>
<name>A0ABT6Q1Z4_9PROT</name>
<comment type="caution">
    <text evidence="3">The sequence shown here is derived from an EMBL/GenBank/DDBJ whole genome shotgun (WGS) entry which is preliminary data.</text>
</comment>
<feature type="domain" description="Galactofuranosyltransferase GlfT2 N-terminal" evidence="2">
    <location>
        <begin position="7"/>
        <end position="140"/>
    </location>
</feature>
<protein>
    <submittedName>
        <fullName evidence="3">Glycosyltransferase</fullName>
        <ecNumber evidence="3">2.4.-.-</ecNumber>
    </submittedName>
</protein>
<dbReference type="EC" id="2.4.-.-" evidence="3"/>
<organism evidence="3 4">
    <name type="scientific">Commensalibacter oyaizuii</name>
    <dbReference type="NCBI Taxonomy" id="3043873"/>
    <lineage>
        <taxon>Bacteria</taxon>
        <taxon>Pseudomonadati</taxon>
        <taxon>Pseudomonadota</taxon>
        <taxon>Alphaproteobacteria</taxon>
        <taxon>Acetobacterales</taxon>
        <taxon>Acetobacteraceae</taxon>
    </lineage>
</organism>
<dbReference type="InterPro" id="IPR001173">
    <property type="entry name" value="Glyco_trans_2-like"/>
</dbReference>
<accession>A0ABT6Q1Z4</accession>
<dbReference type="RefSeq" id="WP_281448209.1">
    <property type="nucleotide sequence ID" value="NZ_JASBAO010000001.1"/>
</dbReference>
<dbReference type="Pfam" id="PF17994">
    <property type="entry name" value="Glft2_N"/>
    <property type="match status" value="1"/>
</dbReference>
<feature type="domain" description="Glycosyltransferase 2-like" evidence="1">
    <location>
        <begin position="152"/>
        <end position="253"/>
    </location>
</feature>
<dbReference type="InterPro" id="IPR040492">
    <property type="entry name" value="GlfT2_N"/>
</dbReference>
<evidence type="ECO:0000259" key="2">
    <source>
        <dbReference type="Pfam" id="PF17994"/>
    </source>
</evidence>
<evidence type="ECO:0000313" key="4">
    <source>
        <dbReference type="Proteomes" id="UP001431634"/>
    </source>
</evidence>
<dbReference type="EMBL" id="JASBAO010000001">
    <property type="protein sequence ID" value="MDI2091104.1"/>
    <property type="molecule type" value="Genomic_DNA"/>
</dbReference>
<keyword evidence="3" id="KW-0328">Glycosyltransferase</keyword>